<dbReference type="OrthoDB" id="3189033at2759"/>
<accession>A0A0L6V5V4</accession>
<feature type="region of interest" description="Disordered" evidence="1">
    <location>
        <begin position="303"/>
        <end position="329"/>
    </location>
</feature>
<reference evidence="2 3" key="1">
    <citation type="submission" date="2015-08" db="EMBL/GenBank/DDBJ databases">
        <title>Next Generation Sequencing and Analysis of the Genome of Puccinia sorghi L Schw, the Causal Agent of Maize Common Rust.</title>
        <authorList>
            <person name="Rochi L."/>
            <person name="Burguener G."/>
            <person name="Darino M."/>
            <person name="Turjanski A."/>
            <person name="Kreff E."/>
            <person name="Dieguez M.J."/>
            <person name="Sacco F."/>
        </authorList>
    </citation>
    <scope>NUCLEOTIDE SEQUENCE [LARGE SCALE GENOMIC DNA]</scope>
    <source>
        <strain evidence="2 3">RO10H11247</strain>
    </source>
</reference>
<organism evidence="2 3">
    <name type="scientific">Puccinia sorghi</name>
    <dbReference type="NCBI Taxonomy" id="27349"/>
    <lineage>
        <taxon>Eukaryota</taxon>
        <taxon>Fungi</taxon>
        <taxon>Dikarya</taxon>
        <taxon>Basidiomycota</taxon>
        <taxon>Pucciniomycotina</taxon>
        <taxon>Pucciniomycetes</taxon>
        <taxon>Pucciniales</taxon>
        <taxon>Pucciniaceae</taxon>
        <taxon>Puccinia</taxon>
    </lineage>
</organism>
<feature type="compositionally biased region" description="Low complexity" evidence="1">
    <location>
        <begin position="1"/>
        <end position="10"/>
    </location>
</feature>
<keyword evidence="3" id="KW-1185">Reference proteome</keyword>
<sequence length="443" mass="49574">MNATSPLSPANSPPSSSPIPDEVEPTDQPLSDLAPEIELPSLIFAIPFPRAAAGYQTTKDTPPFLLYTFPRSVYQRPPKDPVTGKRKEKLLKKVERKWQEEVKESEDIKRGEAKEAGVWSRFKGALIRVSLFHILIAILSHPAFFHPRDASAAIKYMPNNAIEVLGRLPPKTKLGKLTIVYPVSSESSLGFDVSYPSEDEIEDNFLSLLSKACKKARAQTLIWSISSLDLAVCCQSLWPCKSTLISFLLVLHVLRNFFFLNSDVFVVVPLFLFEINLAYFSVQATGAQKARLLSHVEKKKKCKGSMDPSLQSSGNDEHEGVQMEEQQIEEEQEDSGFGYEVAKAGAFDQTIAHLYNICYELDPLKFPLKDGLPIPMYLPSQHIASSLVDIFKQSLPPEVMARHVLDHQLAAEDLDRALRKAAKEYLKTIKTINDTSSCFLHDL</sequence>
<name>A0A0L6V5V4_9BASI</name>
<dbReference type="Proteomes" id="UP000037035">
    <property type="component" value="Unassembled WGS sequence"/>
</dbReference>
<evidence type="ECO:0000256" key="1">
    <source>
        <dbReference type="SAM" id="MobiDB-lite"/>
    </source>
</evidence>
<proteinExistence type="predicted"/>
<dbReference type="AlphaFoldDB" id="A0A0L6V5V4"/>
<gene>
    <name evidence="2" type="ORF">VP01_249g9</name>
</gene>
<evidence type="ECO:0000313" key="3">
    <source>
        <dbReference type="Proteomes" id="UP000037035"/>
    </source>
</evidence>
<dbReference type="VEuPathDB" id="FungiDB:VP01_249g9"/>
<dbReference type="EMBL" id="LAVV01007391">
    <property type="protein sequence ID" value="KNZ56094.1"/>
    <property type="molecule type" value="Genomic_DNA"/>
</dbReference>
<evidence type="ECO:0000313" key="2">
    <source>
        <dbReference type="EMBL" id="KNZ56094.1"/>
    </source>
</evidence>
<comment type="caution">
    <text evidence="2">The sequence shown here is derived from an EMBL/GenBank/DDBJ whole genome shotgun (WGS) entry which is preliminary data.</text>
</comment>
<feature type="region of interest" description="Disordered" evidence="1">
    <location>
        <begin position="1"/>
        <end position="32"/>
    </location>
</feature>
<protein>
    <submittedName>
        <fullName evidence="2">Uncharacterized protein</fullName>
    </submittedName>
</protein>